<feature type="transmembrane region" description="Helical" evidence="1">
    <location>
        <begin position="18"/>
        <end position="36"/>
    </location>
</feature>
<protein>
    <submittedName>
        <fullName evidence="2">Uncharacterized protein</fullName>
    </submittedName>
</protein>
<evidence type="ECO:0000256" key="1">
    <source>
        <dbReference type="SAM" id="Phobius"/>
    </source>
</evidence>
<sequence>MIAMDIYELSNVGTQEAFWWWLLFPLVGIFAAFWSSDKIGLAVLGMGGAGKTTFYNYLRDKPVSGVYEQTTRIEYNKFSIELQDGKKITIKKGQDISGEEDFVQPYYESMMKDADIVLFFFDAYEYLHKEQNKNYDRETNARIDFIYEKKRDGLYIILTHADKFYDKRKKALEDIRNKIKNQPYYDFFLNPQK</sequence>
<dbReference type="AlphaFoldDB" id="A0A5J4R2T9"/>
<reference evidence="2" key="1">
    <citation type="submission" date="2019-03" db="EMBL/GenBank/DDBJ databases">
        <title>Single cell metagenomics reveals metabolic interactions within the superorganism composed of flagellate Streblomastix strix and complex community of Bacteroidetes bacteria on its surface.</title>
        <authorList>
            <person name="Treitli S.C."/>
            <person name="Kolisko M."/>
            <person name="Husnik F."/>
            <person name="Keeling P."/>
            <person name="Hampl V."/>
        </authorList>
    </citation>
    <scope>NUCLEOTIDE SEQUENCE</scope>
    <source>
        <strain evidence="2">STM</strain>
    </source>
</reference>
<dbReference type="EMBL" id="SNRY01001888">
    <property type="protein sequence ID" value="KAA6328032.1"/>
    <property type="molecule type" value="Genomic_DNA"/>
</dbReference>
<name>A0A5J4R2T9_9ZZZZ</name>
<accession>A0A5J4R2T9</accession>
<gene>
    <name evidence="2" type="ORF">EZS27_023035</name>
</gene>
<keyword evidence="1" id="KW-0472">Membrane</keyword>
<comment type="caution">
    <text evidence="2">The sequence shown here is derived from an EMBL/GenBank/DDBJ whole genome shotgun (WGS) entry which is preliminary data.</text>
</comment>
<organism evidence="2">
    <name type="scientific">termite gut metagenome</name>
    <dbReference type="NCBI Taxonomy" id="433724"/>
    <lineage>
        <taxon>unclassified sequences</taxon>
        <taxon>metagenomes</taxon>
        <taxon>organismal metagenomes</taxon>
    </lineage>
</organism>
<dbReference type="InterPro" id="IPR027417">
    <property type="entry name" value="P-loop_NTPase"/>
</dbReference>
<dbReference type="CDD" id="cd00882">
    <property type="entry name" value="Ras_like_GTPase"/>
    <property type="match status" value="1"/>
</dbReference>
<keyword evidence="1" id="KW-1133">Transmembrane helix</keyword>
<dbReference type="Gene3D" id="3.40.50.300">
    <property type="entry name" value="P-loop containing nucleotide triphosphate hydrolases"/>
    <property type="match status" value="1"/>
</dbReference>
<dbReference type="SUPFAM" id="SSF52540">
    <property type="entry name" value="P-loop containing nucleoside triphosphate hydrolases"/>
    <property type="match status" value="1"/>
</dbReference>
<proteinExistence type="predicted"/>
<evidence type="ECO:0000313" key="2">
    <source>
        <dbReference type="EMBL" id="KAA6328032.1"/>
    </source>
</evidence>
<keyword evidence="1" id="KW-0812">Transmembrane</keyword>